<dbReference type="SUPFAM" id="SSF52540">
    <property type="entry name" value="P-loop containing nucleoside triphosphate hydrolases"/>
    <property type="match status" value="1"/>
</dbReference>
<dbReference type="InterPro" id="IPR027417">
    <property type="entry name" value="P-loop_NTPase"/>
</dbReference>
<feature type="transmembrane region" description="Helical" evidence="1">
    <location>
        <begin position="816"/>
        <end position="836"/>
    </location>
</feature>
<dbReference type="AlphaFoldDB" id="A0A1I0H2S3"/>
<keyword evidence="1" id="KW-1133">Transmembrane helix</keyword>
<organism evidence="2 3">
    <name type="scientific">Nonomuraea wenchangensis</name>
    <dbReference type="NCBI Taxonomy" id="568860"/>
    <lineage>
        <taxon>Bacteria</taxon>
        <taxon>Bacillati</taxon>
        <taxon>Actinomycetota</taxon>
        <taxon>Actinomycetes</taxon>
        <taxon>Streptosporangiales</taxon>
        <taxon>Streptosporangiaceae</taxon>
        <taxon>Nonomuraea</taxon>
    </lineage>
</organism>
<keyword evidence="3" id="KW-1185">Reference proteome</keyword>
<feature type="transmembrane region" description="Helical" evidence="1">
    <location>
        <begin position="644"/>
        <end position="666"/>
    </location>
</feature>
<feature type="transmembrane region" description="Helical" evidence="1">
    <location>
        <begin position="851"/>
        <end position="870"/>
    </location>
</feature>
<evidence type="ECO:0000313" key="2">
    <source>
        <dbReference type="EMBL" id="SET77843.1"/>
    </source>
</evidence>
<dbReference type="RefSeq" id="WP_091080929.1">
    <property type="nucleotide sequence ID" value="NZ_FOHX01000004.1"/>
</dbReference>
<sequence length="1020" mass="112390">MTQDFLDQIAWILSAVAAVAAVIGLRFDAYSHAQGREEAFRKISGRSFAAVGLLLVGLDVFAWLRSAGIPPRLWPDVTSIVTAGVGCTVLVLGIVRVVRTGPEPYVTQLRHISNTAIGKLGEPNQLTEPLVTIGKRVPRRRLASRQLLRSRAKVTFVVGEAGSGKTLALRKALWRTHQHVTTTKKPPWMAVYINLANVTAPITAEAIRSHVYEFVADGDSVIQTDLRNLLDGRRNLRWLFLFDAFHAADSDETTLKAIRQFADSRPAFAAIVVTQDEPDVLAGEKVLRLSPLTYRQQQDIAADSGITDTLLKRLLTHLTQHPELARRAANPRFLQFLCDHMRQAEANWFPSSSYELLEAVVAQRLRRAANPSQIAEVAESLAARVIDRGLAADLERPDPAAIDALIAVGILQAYRNDMAVFASGMFCDYFAARWLVRMRERIDPQELITAPAWRDPLALCLGPSTGELREPLVTAARKVLDEQLTKAAWAIGDVTPYLTAAPNAPLTGIARPDLAWPAPVRHVLDLLNKVEGDVPASAELTRLIDRIVVSAFVRGRPAEQKRAMALLPLASPEVGAWAVTWLVRTDSPEELTLDAAEQLNASPETFSRLPGHVRLLLLTWVLKSPPLVSLLVPRARIRLEDRVIGLAVLARAAVRLLQAWAVIGIIRFSSLLFGDVSLRWPSAVMPLMCGVFLLGSGPRLKAVSRRAYAMAWFPALLGGLLTLDAVVQAAQAFVFLLSGEIGNGLLELFRATANSWPVALVAFMGWTGRLPQGPRDWILPHLRPLHDLFTQYIAARDPDEIVHAIRRNLTLPNKALLLRWLNGGLFLALAILVFGLPVEIPNVSPGEQTDARAATATGLILLAFLVNSILSKWQQRIKWQGISERMASGHLTAEELLAMLYSAGRADHPGSSVSRVRKWETPETDFLVRALTECPPNSLTHVVDVLRDLDAALGHIAYMVDKNSTEPIPQGVWDSVPQLRHPGLRSSLIQHDKRCPGQLERLAAAHQDRIRRVIERVPES</sequence>
<keyword evidence="1" id="KW-0472">Membrane</keyword>
<dbReference type="OrthoDB" id="9783370at2"/>
<dbReference type="Gene3D" id="3.40.50.300">
    <property type="entry name" value="P-loop containing nucleotide triphosphate hydrolases"/>
    <property type="match status" value="1"/>
</dbReference>
<accession>A0A1I0H2S3</accession>
<evidence type="ECO:0000256" key="1">
    <source>
        <dbReference type="SAM" id="Phobius"/>
    </source>
</evidence>
<gene>
    <name evidence="2" type="ORF">SAMN05421811_10490</name>
</gene>
<feature type="transmembrane region" description="Helical" evidence="1">
    <location>
        <begin position="678"/>
        <end position="695"/>
    </location>
</feature>
<keyword evidence="1" id="KW-0812">Transmembrane</keyword>
<reference evidence="2 3" key="1">
    <citation type="submission" date="2016-10" db="EMBL/GenBank/DDBJ databases">
        <authorList>
            <person name="de Groot N.N."/>
        </authorList>
    </citation>
    <scope>NUCLEOTIDE SEQUENCE [LARGE SCALE GENOMIC DNA]</scope>
    <source>
        <strain evidence="2 3">CGMCC 4.5598</strain>
    </source>
</reference>
<proteinExistence type="predicted"/>
<evidence type="ECO:0008006" key="4">
    <source>
        <dbReference type="Google" id="ProtNLM"/>
    </source>
</evidence>
<name>A0A1I0H2S3_9ACTN</name>
<feature type="transmembrane region" description="Helical" evidence="1">
    <location>
        <begin position="748"/>
        <end position="766"/>
    </location>
</feature>
<feature type="transmembrane region" description="Helical" evidence="1">
    <location>
        <begin position="6"/>
        <end position="27"/>
    </location>
</feature>
<feature type="transmembrane region" description="Helical" evidence="1">
    <location>
        <begin position="77"/>
        <end position="98"/>
    </location>
</feature>
<dbReference type="EMBL" id="FOHX01000004">
    <property type="protein sequence ID" value="SET77843.1"/>
    <property type="molecule type" value="Genomic_DNA"/>
</dbReference>
<feature type="transmembrane region" description="Helical" evidence="1">
    <location>
        <begin position="48"/>
        <end position="65"/>
    </location>
</feature>
<evidence type="ECO:0000313" key="3">
    <source>
        <dbReference type="Proteomes" id="UP000199361"/>
    </source>
</evidence>
<dbReference type="Proteomes" id="UP000199361">
    <property type="component" value="Unassembled WGS sequence"/>
</dbReference>
<feature type="transmembrane region" description="Helical" evidence="1">
    <location>
        <begin position="707"/>
        <end position="736"/>
    </location>
</feature>
<protein>
    <recommendedName>
        <fullName evidence="4">NACHT domain-containing protein</fullName>
    </recommendedName>
</protein>